<evidence type="ECO:0000256" key="1">
    <source>
        <dbReference type="ARBA" id="ARBA00022723"/>
    </source>
</evidence>
<sequence>MSQSDEHESAIIENENNSNKVMESQGGLASSAAEGRNSLLADSSLPSLISGINNDTGEQEEECMETEADEESKSVDLNVTEAGKDASGIDANNQPESGVEEESMSESTRGNADEAFALSEDMSTAAENDIDTEFSDRKVDAGEMEVDDSDKEETAAEEEREEREAVGETEDKTDLESAAFSPEDSPKEESEDVVEFKDDEPKKDISDQAEVEKLQEEDDKSINPESTDAKVAGVEMQFSKGIAASHGGGETDLSEEGGDGAQSEQEIDQELETKKHMDEDDIALRQVGQVEDSSVTAEEESRLLSEDDWTEKEVKQTETTEKAITDDAKSPLAVCEGEEGQQEEAEQERSIDTDEPAPEDTGERDESLDASVEETEESLNHDTDNGEKATDGIAQEEAGDRMEPVAREADKENLTTSESIMVDEAVDADTNKSDVIPSHSDETVHQESDAETLPENEGEVVSTVKGAEAKNAESAKEEGENTEINVQSRQDESALVETDEPMKETEDKEEEASDDVSQKSETMDEKELQANEELHASINKTSMQAPPEEDDDVVVLDDDDDDDETIGSTNAASIPVKREVLDKTEDSTALFNSSNDMGIQIESVSGGVDELHDLAEQPSRQENGTFGAAAVDTKKESSGSSTTGKKPGPKTQTCIVCKRVGKCKYNIVRNGDIKHLCDDTCFQRFRTNPTMYLKGTLKKEPVLAPAPLTQPPTAGKGGQTGYKTCVVCQLMNINTQGQFCMWKGLDFCGENCLGKFQASLQTSCAMCTTYIPLTARSANCLRIGSEVRPFCSHRCYSDYKQRMRLCAFCQKDLSSASDSFSAPVGSDGAFKDFCSQGCMKKYEDLLNSDVEIIRVEQGKARPSNKCSVCQKVEIAKHTMKYGGQIHHLCSDPCLSAFQYANKLDMNSCDQCGTLCTTLESSPHLVQFEGQQKRFCSDTCVNSFRTVNRKISPCAWCGSKKSNFDMIERLDSNNKFQLFCSLNCLSLYRVNLQAKSNQSVTCDQCLKFVPAQYHLTMSDASVRNFCSYTCVMTFQSQFTSKGVPPPSKSTPDHAAAKHRHNTRGNTQQAVNQPSFPIISNVVSLAAQGGQKVNIKSPGGIPVVVSGSSQSVKATGVASTAGGLVQQQIIIQPPPPKVVKNKSLLCKPYVQTKATSCRPHTQTRECQTDEVKSKPILIPVPVPVYLPVPCAMYTAPTPTPVFVPIPIPVPVFIPTTRRSANGIMKHIKEIQEKIPTDPLEAEILMMAAAVATDSKHSSDSDSDDDDMLQDIGSKRKAIRGGDDDEEDDDNDADVMPLPGPKEGEVGGEEDMIQMAQRMAEEMSGPIADLESAVEAVPINTEPPPAAPRTPSPAEQVSRTEQEFMETRSSRGRGNKRGNTSRRSSSRAPKRPRVTAPQPEVNSTPVPPEAIAPQLPPADANYHLKFTYGVNAWRHWVLFKNAQLERAGKRASGRIKLFKTDILQCTADELNYSLCLFVKEVRKPNGDEYSPDSIYYLCLGIQQYLFENGRIDNIFTDLYYEKFTECLTDILSRCQPKFNAAEDHMKLSFAHILKYWKKGQPGKGGQPTRSVSLRYYSVSTAKKGGYQSACLAVNTSTPS</sequence>
<feature type="compositionally biased region" description="Basic and acidic residues" evidence="5">
    <location>
        <begin position="398"/>
        <end position="413"/>
    </location>
</feature>
<feature type="compositionally biased region" description="Basic and acidic residues" evidence="5">
    <location>
        <begin position="299"/>
        <end position="329"/>
    </location>
</feature>
<protein>
    <recommendedName>
        <fullName evidence="6">TRASH domain-containing protein</fullName>
    </recommendedName>
</protein>
<feature type="compositionally biased region" description="Acidic residues" evidence="5">
    <location>
        <begin position="57"/>
        <end position="70"/>
    </location>
</feature>
<dbReference type="InterPro" id="IPR057926">
    <property type="entry name" value="QRICH1_dom"/>
</dbReference>
<dbReference type="PANTHER" id="PTHR45736">
    <property type="entry name" value="ZINC FINGER MYM-TYPE PROTEIN"/>
    <property type="match status" value="1"/>
</dbReference>
<reference evidence="7 8" key="1">
    <citation type="submission" date="2018-04" db="EMBL/GenBank/DDBJ databases">
        <title>The genome of golden apple snail Pomacea canaliculata provides insight into stress tolerance and invasive adaptation.</title>
        <authorList>
            <person name="Liu C."/>
            <person name="Liu B."/>
            <person name="Ren Y."/>
            <person name="Zhang Y."/>
            <person name="Wang H."/>
            <person name="Li S."/>
            <person name="Jiang F."/>
            <person name="Yin L."/>
            <person name="Zhang G."/>
            <person name="Qian W."/>
            <person name="Fan W."/>
        </authorList>
    </citation>
    <scope>NUCLEOTIDE SEQUENCE [LARGE SCALE GENOMIC DNA]</scope>
    <source>
        <strain evidence="7">SZHN2017</strain>
        <tissue evidence="7">Muscle</tissue>
    </source>
</reference>
<feature type="compositionally biased region" description="Acidic residues" evidence="5">
    <location>
        <begin position="142"/>
        <end position="161"/>
    </location>
</feature>
<feature type="domain" description="TRASH" evidence="6">
    <location>
        <begin position="806"/>
        <end position="846"/>
    </location>
</feature>
<feature type="compositionally biased region" description="Acidic residues" evidence="5">
    <location>
        <begin position="449"/>
        <end position="458"/>
    </location>
</feature>
<dbReference type="STRING" id="400727.A0A2T7P635"/>
<feature type="compositionally biased region" description="Acidic residues" evidence="5">
    <location>
        <begin position="547"/>
        <end position="565"/>
    </location>
</feature>
<feature type="compositionally biased region" description="Basic and acidic residues" evidence="5">
    <location>
        <begin position="184"/>
        <end position="214"/>
    </location>
</feature>
<evidence type="ECO:0000256" key="3">
    <source>
        <dbReference type="ARBA" id="ARBA00022771"/>
    </source>
</evidence>
<feature type="region of interest" description="Disordered" evidence="5">
    <location>
        <begin position="1"/>
        <end position="573"/>
    </location>
</feature>
<feature type="domain" description="TRASH" evidence="6">
    <location>
        <begin position="764"/>
        <end position="803"/>
    </location>
</feature>
<dbReference type="InterPro" id="IPR011017">
    <property type="entry name" value="TRASH_dom"/>
</dbReference>
<feature type="compositionally biased region" description="Acidic residues" evidence="5">
    <location>
        <begin position="353"/>
        <end position="377"/>
    </location>
</feature>
<dbReference type="SMART" id="SM00746">
    <property type="entry name" value="TRASH"/>
    <property type="match status" value="8"/>
</dbReference>
<comment type="caution">
    <text evidence="7">The sequence shown here is derived from an EMBL/GenBank/DDBJ whole genome shotgun (WGS) entry which is preliminary data.</text>
</comment>
<feature type="region of interest" description="Disordered" evidence="5">
    <location>
        <begin position="1336"/>
        <end position="1411"/>
    </location>
</feature>
<dbReference type="Pfam" id="PF25561">
    <property type="entry name" value="QRICH1"/>
    <property type="match status" value="1"/>
</dbReference>
<keyword evidence="4" id="KW-0862">Zinc</keyword>
<feature type="compositionally biased region" description="Basic and acidic residues" evidence="5">
    <location>
        <begin position="516"/>
        <end position="535"/>
    </location>
</feature>
<dbReference type="PANTHER" id="PTHR45736:SF1">
    <property type="entry name" value="WITHOUT CHILDREN, ISOFORM B"/>
    <property type="match status" value="1"/>
</dbReference>
<feature type="compositionally biased region" description="Basic and acidic residues" evidence="5">
    <location>
        <begin position="1"/>
        <end position="10"/>
    </location>
</feature>
<feature type="region of interest" description="Disordered" evidence="5">
    <location>
        <begin position="1271"/>
        <end position="1304"/>
    </location>
</feature>
<feature type="domain" description="TRASH" evidence="6">
    <location>
        <begin position="866"/>
        <end position="901"/>
    </location>
</feature>
<feature type="compositionally biased region" description="Basic and acidic residues" evidence="5">
    <location>
        <begin position="378"/>
        <end position="390"/>
    </location>
</feature>
<feature type="compositionally biased region" description="Basic and acidic residues" evidence="5">
    <location>
        <begin position="467"/>
        <end position="479"/>
    </location>
</feature>
<dbReference type="Pfam" id="PF24900">
    <property type="entry name" value="TRASH_ZMYM4"/>
    <property type="match status" value="1"/>
</dbReference>
<dbReference type="InterPro" id="IPR051284">
    <property type="entry name" value="ZnF_MYMT-QRICH1"/>
</dbReference>
<feature type="compositionally biased region" description="Basic and acidic residues" evidence="5">
    <location>
        <begin position="162"/>
        <end position="175"/>
    </location>
</feature>
<keyword evidence="3" id="KW-0863">Zinc-finger</keyword>
<accession>A0A2T7P635</accession>
<feature type="compositionally biased region" description="Basic and acidic residues" evidence="5">
    <location>
        <begin position="439"/>
        <end position="448"/>
    </location>
</feature>
<feature type="compositionally biased region" description="Basic and acidic residues" evidence="5">
    <location>
        <begin position="1355"/>
        <end position="1366"/>
    </location>
</feature>
<evidence type="ECO:0000313" key="8">
    <source>
        <dbReference type="Proteomes" id="UP000245119"/>
    </source>
</evidence>
<gene>
    <name evidence="7" type="ORF">C0Q70_11456</name>
</gene>
<keyword evidence="8" id="KW-1185">Reference proteome</keyword>
<feature type="compositionally biased region" description="Polar residues" evidence="5">
    <location>
        <begin position="40"/>
        <end position="56"/>
    </location>
</feature>
<proteinExistence type="predicted"/>
<feature type="compositionally biased region" description="Basic residues" evidence="5">
    <location>
        <begin position="1367"/>
        <end position="1390"/>
    </location>
</feature>
<dbReference type="GO" id="GO:0008270">
    <property type="term" value="F:zinc ion binding"/>
    <property type="evidence" value="ECO:0007669"/>
    <property type="project" value="UniProtKB-KW"/>
</dbReference>
<feature type="region of interest" description="Disordered" evidence="5">
    <location>
        <begin position="621"/>
        <end position="650"/>
    </location>
</feature>
<dbReference type="InterPro" id="IPR010507">
    <property type="entry name" value="Znf_MYM"/>
</dbReference>
<dbReference type="OrthoDB" id="10025028at2759"/>
<feature type="domain" description="TRASH" evidence="6">
    <location>
        <begin position="953"/>
        <end position="991"/>
    </location>
</feature>
<feature type="compositionally biased region" description="Acidic residues" evidence="5">
    <location>
        <begin position="1280"/>
        <end position="1290"/>
    </location>
</feature>
<feature type="domain" description="TRASH" evidence="6">
    <location>
        <begin position="1001"/>
        <end position="1037"/>
    </location>
</feature>
<evidence type="ECO:0000256" key="5">
    <source>
        <dbReference type="SAM" id="MobiDB-lite"/>
    </source>
</evidence>
<name>A0A2T7P635_POMCA</name>
<feature type="compositionally biased region" description="Low complexity" evidence="5">
    <location>
        <begin position="638"/>
        <end position="650"/>
    </location>
</feature>
<evidence type="ECO:0000313" key="7">
    <source>
        <dbReference type="EMBL" id="PVD28861.1"/>
    </source>
</evidence>
<feature type="compositionally biased region" description="Pro residues" evidence="5">
    <location>
        <begin position="1338"/>
        <end position="1348"/>
    </location>
</feature>
<feature type="region of interest" description="Disordered" evidence="5">
    <location>
        <begin position="1037"/>
        <end position="1068"/>
    </location>
</feature>
<dbReference type="Pfam" id="PF06467">
    <property type="entry name" value="zf-FCS"/>
    <property type="match status" value="2"/>
</dbReference>
<organism evidence="7 8">
    <name type="scientific">Pomacea canaliculata</name>
    <name type="common">Golden apple snail</name>
    <dbReference type="NCBI Taxonomy" id="400727"/>
    <lineage>
        <taxon>Eukaryota</taxon>
        <taxon>Metazoa</taxon>
        <taxon>Spiralia</taxon>
        <taxon>Lophotrochozoa</taxon>
        <taxon>Mollusca</taxon>
        <taxon>Gastropoda</taxon>
        <taxon>Caenogastropoda</taxon>
        <taxon>Architaenioglossa</taxon>
        <taxon>Ampullarioidea</taxon>
        <taxon>Ampullariidae</taxon>
        <taxon>Pomacea</taxon>
    </lineage>
</organism>
<evidence type="ECO:0000259" key="6">
    <source>
        <dbReference type="SMART" id="SM00746"/>
    </source>
</evidence>
<dbReference type="Proteomes" id="UP000245119">
    <property type="component" value="Linkage Group LG6"/>
</dbReference>
<evidence type="ECO:0000256" key="4">
    <source>
        <dbReference type="ARBA" id="ARBA00022833"/>
    </source>
</evidence>
<feature type="compositionally biased region" description="Acidic residues" evidence="5">
    <location>
        <begin position="336"/>
        <end position="346"/>
    </location>
</feature>
<keyword evidence="1" id="KW-0479">Metal-binding</keyword>
<feature type="domain" description="TRASH" evidence="6">
    <location>
        <begin position="908"/>
        <end position="947"/>
    </location>
</feature>
<feature type="domain" description="TRASH" evidence="6">
    <location>
        <begin position="725"/>
        <end position="760"/>
    </location>
</feature>
<feature type="domain" description="TRASH" evidence="6">
    <location>
        <begin position="654"/>
        <end position="689"/>
    </location>
</feature>
<feature type="compositionally biased region" description="Pro residues" evidence="5">
    <location>
        <begin position="1402"/>
        <end position="1411"/>
    </location>
</feature>
<keyword evidence="2" id="KW-0677">Repeat</keyword>
<dbReference type="EMBL" id="PZQS01000006">
    <property type="protein sequence ID" value="PVD28861.1"/>
    <property type="molecule type" value="Genomic_DNA"/>
</dbReference>
<evidence type="ECO:0000256" key="2">
    <source>
        <dbReference type="ARBA" id="ARBA00022737"/>
    </source>
</evidence>